<dbReference type="Proteomes" id="UP000234190">
    <property type="component" value="Unassembled WGS sequence"/>
</dbReference>
<gene>
    <name evidence="2" type="ORF">CR159_02575</name>
</gene>
<sequence length="146" mass="16248">MNGKNNMKKLTIMVAALVLAGCAAGAAGLRLVDLRDPKYSRGERTIPLTFPKIQMALFKHKDACGSAPHFSVDPRQTNYATIIDRPEGAENFEHAVLVDLVQYQSTMMEDSRTRGQIYTYYSDTATKNRVDQVFNAILHPEVCPAK</sequence>
<evidence type="ECO:0008006" key="4">
    <source>
        <dbReference type="Google" id="ProtNLM"/>
    </source>
</evidence>
<evidence type="ECO:0000313" key="3">
    <source>
        <dbReference type="Proteomes" id="UP000234190"/>
    </source>
</evidence>
<proteinExistence type="predicted"/>
<feature type="signal peptide" evidence="1">
    <location>
        <begin position="1"/>
        <end position="26"/>
    </location>
</feature>
<protein>
    <recommendedName>
        <fullName evidence="4">Lipoprotein</fullName>
    </recommendedName>
</protein>
<comment type="caution">
    <text evidence="2">The sequence shown here is derived from an EMBL/GenBank/DDBJ whole genome shotgun (WGS) entry which is preliminary data.</text>
</comment>
<dbReference type="OrthoDB" id="8689569at2"/>
<evidence type="ECO:0000256" key="1">
    <source>
        <dbReference type="SAM" id="SignalP"/>
    </source>
</evidence>
<dbReference type="AlphaFoldDB" id="A0A2N4U7Y9"/>
<reference evidence="2 3" key="1">
    <citation type="submission" date="2017-10" db="EMBL/GenBank/DDBJ databases">
        <title>Two draft genome sequences of Pusillimonas sp. strains isolated from a nitrate- and radionuclide-contaminated groundwater in Russia.</title>
        <authorList>
            <person name="Grouzdev D.S."/>
            <person name="Tourova T.P."/>
            <person name="Goeva M.A."/>
            <person name="Babich T.L."/>
            <person name="Sokolova D.S."/>
            <person name="Abdullin R."/>
            <person name="Poltaraus A.B."/>
            <person name="Toshchakov S.V."/>
            <person name="Nazina T.N."/>
        </authorList>
    </citation>
    <scope>NUCLEOTIDE SEQUENCE [LARGE SCALE GENOMIC DNA]</scope>
    <source>
        <strain evidence="2 3">JR1/69-3-13</strain>
    </source>
</reference>
<accession>A0A2N4U7Y9</accession>
<organism evidence="2 3">
    <name type="scientific">Pollutimonas subterranea</name>
    <dbReference type="NCBI Taxonomy" id="2045210"/>
    <lineage>
        <taxon>Bacteria</taxon>
        <taxon>Pseudomonadati</taxon>
        <taxon>Pseudomonadota</taxon>
        <taxon>Betaproteobacteria</taxon>
        <taxon>Burkholderiales</taxon>
        <taxon>Alcaligenaceae</taxon>
        <taxon>Pollutimonas</taxon>
    </lineage>
</organism>
<name>A0A2N4U7Y9_9BURK</name>
<keyword evidence="3" id="KW-1185">Reference proteome</keyword>
<dbReference type="PROSITE" id="PS51257">
    <property type="entry name" value="PROKAR_LIPOPROTEIN"/>
    <property type="match status" value="1"/>
</dbReference>
<dbReference type="EMBL" id="PDNW01000002">
    <property type="protein sequence ID" value="PLC51138.1"/>
    <property type="molecule type" value="Genomic_DNA"/>
</dbReference>
<evidence type="ECO:0000313" key="2">
    <source>
        <dbReference type="EMBL" id="PLC51138.1"/>
    </source>
</evidence>
<feature type="chain" id="PRO_5014736433" description="Lipoprotein" evidence="1">
    <location>
        <begin position="27"/>
        <end position="146"/>
    </location>
</feature>
<keyword evidence="1" id="KW-0732">Signal</keyword>
<dbReference type="RefSeq" id="WP_102072457.1">
    <property type="nucleotide sequence ID" value="NZ_PDNW01000002.1"/>
</dbReference>